<dbReference type="AlphaFoldDB" id="A0AA38U2R9"/>
<organism evidence="2 3">
    <name type="scientific">Lentinula raphanica</name>
    <dbReference type="NCBI Taxonomy" id="153919"/>
    <lineage>
        <taxon>Eukaryota</taxon>
        <taxon>Fungi</taxon>
        <taxon>Dikarya</taxon>
        <taxon>Basidiomycota</taxon>
        <taxon>Agaricomycotina</taxon>
        <taxon>Agaricomycetes</taxon>
        <taxon>Agaricomycetidae</taxon>
        <taxon>Agaricales</taxon>
        <taxon>Marasmiineae</taxon>
        <taxon>Omphalotaceae</taxon>
        <taxon>Lentinula</taxon>
    </lineage>
</organism>
<dbReference type="Proteomes" id="UP001163846">
    <property type="component" value="Unassembled WGS sequence"/>
</dbReference>
<evidence type="ECO:0000313" key="2">
    <source>
        <dbReference type="EMBL" id="KAJ3831211.1"/>
    </source>
</evidence>
<evidence type="ECO:0000256" key="1">
    <source>
        <dbReference type="SAM" id="Phobius"/>
    </source>
</evidence>
<sequence>MTSPIITVVFVQADIPHTSTGVDDVASNPTLTVIVVERMHIATAIFGGTTLPALAAVAPAGRTSTLTAQASPHFQHQPRFSPATVAVVSAVVGAIAMFMALAFS</sequence>
<protein>
    <submittedName>
        <fullName evidence="2">Uncharacterized protein</fullName>
    </submittedName>
</protein>
<name>A0AA38U2R9_9AGAR</name>
<keyword evidence="3" id="KW-1185">Reference proteome</keyword>
<reference evidence="2" key="1">
    <citation type="submission" date="2022-08" db="EMBL/GenBank/DDBJ databases">
        <authorList>
            <consortium name="DOE Joint Genome Institute"/>
            <person name="Min B."/>
            <person name="Riley R."/>
            <person name="Sierra-Patev S."/>
            <person name="Naranjo-Ortiz M."/>
            <person name="Looney B."/>
            <person name="Konkel Z."/>
            <person name="Slot J.C."/>
            <person name="Sakamoto Y."/>
            <person name="Steenwyk J.L."/>
            <person name="Rokas A."/>
            <person name="Carro J."/>
            <person name="Camarero S."/>
            <person name="Ferreira P."/>
            <person name="Molpeceres G."/>
            <person name="Ruiz-Duenas F.J."/>
            <person name="Serrano A."/>
            <person name="Henrissat B."/>
            <person name="Drula E."/>
            <person name="Hughes K.W."/>
            <person name="Mata J.L."/>
            <person name="Ishikawa N.K."/>
            <person name="Vargas-Isla R."/>
            <person name="Ushijima S."/>
            <person name="Smith C.A."/>
            <person name="Ahrendt S."/>
            <person name="Andreopoulos W."/>
            <person name="He G."/>
            <person name="Labutti K."/>
            <person name="Lipzen A."/>
            <person name="Ng V."/>
            <person name="Sandor L."/>
            <person name="Barry K."/>
            <person name="Martinez A.T."/>
            <person name="Xiao Y."/>
            <person name="Gibbons J.G."/>
            <person name="Terashima K."/>
            <person name="Hibbett D.S."/>
            <person name="Grigoriev I.V."/>
        </authorList>
    </citation>
    <scope>NUCLEOTIDE SEQUENCE</scope>
    <source>
        <strain evidence="2">TFB9207</strain>
    </source>
</reference>
<keyword evidence="1" id="KW-0812">Transmembrane</keyword>
<evidence type="ECO:0000313" key="3">
    <source>
        <dbReference type="Proteomes" id="UP001163846"/>
    </source>
</evidence>
<proteinExistence type="predicted"/>
<gene>
    <name evidence="2" type="ORF">F5878DRAFT_667797</name>
</gene>
<feature type="transmembrane region" description="Helical" evidence="1">
    <location>
        <begin position="83"/>
        <end position="103"/>
    </location>
</feature>
<comment type="caution">
    <text evidence="2">The sequence shown here is derived from an EMBL/GenBank/DDBJ whole genome shotgun (WGS) entry which is preliminary data.</text>
</comment>
<keyword evidence="1" id="KW-0472">Membrane</keyword>
<keyword evidence="1" id="KW-1133">Transmembrane helix</keyword>
<dbReference type="EMBL" id="MU807686">
    <property type="protein sequence ID" value="KAJ3831211.1"/>
    <property type="molecule type" value="Genomic_DNA"/>
</dbReference>
<accession>A0AA38U2R9</accession>